<name>A0A9P7BL51_RHIOR</name>
<protein>
    <recommendedName>
        <fullName evidence="5">TRP C-terminal domain-containing protein</fullName>
    </recommendedName>
</protein>
<keyword evidence="2" id="KW-0732">Signal</keyword>
<evidence type="ECO:0000313" key="4">
    <source>
        <dbReference type="Proteomes" id="UP000716291"/>
    </source>
</evidence>
<evidence type="ECO:0008006" key="5">
    <source>
        <dbReference type="Google" id="ProtNLM"/>
    </source>
</evidence>
<evidence type="ECO:0000256" key="1">
    <source>
        <dbReference type="SAM" id="Phobius"/>
    </source>
</evidence>
<feature type="transmembrane region" description="Helical" evidence="1">
    <location>
        <begin position="263"/>
        <end position="282"/>
    </location>
</feature>
<comment type="caution">
    <text evidence="3">The sequence shown here is derived from an EMBL/GenBank/DDBJ whole genome shotgun (WGS) entry which is preliminary data.</text>
</comment>
<feature type="transmembrane region" description="Helical" evidence="1">
    <location>
        <begin position="234"/>
        <end position="251"/>
    </location>
</feature>
<dbReference type="Proteomes" id="UP000716291">
    <property type="component" value="Unassembled WGS sequence"/>
</dbReference>
<accession>A0A9P7BL51</accession>
<feature type="transmembrane region" description="Helical" evidence="1">
    <location>
        <begin position="145"/>
        <end position="166"/>
    </location>
</feature>
<evidence type="ECO:0000313" key="3">
    <source>
        <dbReference type="EMBL" id="KAG1301042.1"/>
    </source>
</evidence>
<feature type="chain" id="PRO_5040295120" description="TRP C-terminal domain-containing protein" evidence="2">
    <location>
        <begin position="18"/>
        <end position="334"/>
    </location>
</feature>
<dbReference type="PANTHER" id="PTHR34391:SF2">
    <property type="entry name" value="TRP C-TERMINAL DOMAIN-CONTAINING PROTEIN"/>
    <property type="match status" value="1"/>
</dbReference>
<proteinExistence type="predicted"/>
<organism evidence="3 4">
    <name type="scientific">Rhizopus oryzae</name>
    <name type="common">Mucormycosis agent</name>
    <name type="synonym">Rhizopus arrhizus var. delemar</name>
    <dbReference type="NCBI Taxonomy" id="64495"/>
    <lineage>
        <taxon>Eukaryota</taxon>
        <taxon>Fungi</taxon>
        <taxon>Fungi incertae sedis</taxon>
        <taxon>Mucoromycota</taxon>
        <taxon>Mucoromycotina</taxon>
        <taxon>Mucoromycetes</taxon>
        <taxon>Mucorales</taxon>
        <taxon>Mucorineae</taxon>
        <taxon>Rhizopodaceae</taxon>
        <taxon>Rhizopus</taxon>
    </lineage>
</organism>
<keyword evidence="4" id="KW-1185">Reference proteome</keyword>
<feature type="transmembrane region" description="Helical" evidence="1">
    <location>
        <begin position="288"/>
        <end position="312"/>
    </location>
</feature>
<dbReference type="PANTHER" id="PTHR34391">
    <property type="entry name" value="UPF0658 GOLGI APPARATUS MEMBRANE PROTEIN C1952.10C-RELATED"/>
    <property type="match status" value="1"/>
</dbReference>
<evidence type="ECO:0000256" key="2">
    <source>
        <dbReference type="SAM" id="SignalP"/>
    </source>
</evidence>
<gene>
    <name evidence="3" type="ORF">G6F64_012154</name>
</gene>
<sequence>MITTLVCIILEALIVDADIKIYSDLQLIDPNITAYTSTSIHVSKTGSDSVALGLRRLKNENVFFILLSLFQLLLGLDAMLRQSVIQIMAHVTNQYLSIIFVAMQIVETREKDEDVNQRILNLIQSTSPAKSMIQTYFLVALRNGIGLVIVMSLLSLVFTYLCYQLYKQFGWNIYKRIGADIQQQHRFKLTQIFFLLLKLDAFFQLVLCIFYTVVMSQEAYYAMWSVDKKKFVGYVVHFVVTALLVPALLLARHSVITENKAIMGLFQASQIIMIVDFIVVLVDSAGSWIFWILAVCVAIFLCFVTVVVGVLVSQNFDKGLKPYNYLNLMKIKIY</sequence>
<feature type="signal peptide" evidence="2">
    <location>
        <begin position="1"/>
        <end position="17"/>
    </location>
</feature>
<dbReference type="EMBL" id="JAANQT010003447">
    <property type="protein sequence ID" value="KAG1301042.1"/>
    <property type="molecule type" value="Genomic_DNA"/>
</dbReference>
<keyword evidence="1" id="KW-0472">Membrane</keyword>
<feature type="transmembrane region" description="Helical" evidence="1">
    <location>
        <begin position="62"/>
        <end position="80"/>
    </location>
</feature>
<feature type="transmembrane region" description="Helical" evidence="1">
    <location>
        <begin position="192"/>
        <end position="214"/>
    </location>
</feature>
<dbReference type="GO" id="GO:0005794">
    <property type="term" value="C:Golgi apparatus"/>
    <property type="evidence" value="ECO:0007669"/>
    <property type="project" value="TreeGrafter"/>
</dbReference>
<dbReference type="AlphaFoldDB" id="A0A9P7BL51"/>
<reference evidence="3" key="1">
    <citation type="journal article" date="2020" name="Microb. Genom.">
        <title>Genetic diversity of clinical and environmental Mucorales isolates obtained from an investigation of mucormycosis cases among solid organ transplant recipients.</title>
        <authorList>
            <person name="Nguyen M.H."/>
            <person name="Kaul D."/>
            <person name="Muto C."/>
            <person name="Cheng S.J."/>
            <person name="Richter R.A."/>
            <person name="Bruno V.M."/>
            <person name="Liu G."/>
            <person name="Beyhan S."/>
            <person name="Sundermann A.J."/>
            <person name="Mounaud S."/>
            <person name="Pasculle A.W."/>
            <person name="Nierman W.C."/>
            <person name="Driscoll E."/>
            <person name="Cumbie R."/>
            <person name="Clancy C.J."/>
            <person name="Dupont C.L."/>
        </authorList>
    </citation>
    <scope>NUCLEOTIDE SEQUENCE</scope>
    <source>
        <strain evidence="3">GL11</strain>
    </source>
</reference>
<keyword evidence="1" id="KW-0812">Transmembrane</keyword>
<keyword evidence="1" id="KW-1133">Transmembrane helix</keyword>
<dbReference type="InterPro" id="IPR040410">
    <property type="entry name" value="UPF0658_Golgi"/>
</dbReference>